<dbReference type="EMBL" id="VFIP01000006">
    <property type="protein sequence ID" value="TWR98283.1"/>
    <property type="molecule type" value="Genomic_DNA"/>
</dbReference>
<evidence type="ECO:0000256" key="5">
    <source>
        <dbReference type="ARBA" id="ARBA00037590"/>
    </source>
</evidence>
<keyword evidence="3 7" id="KW-0413">Isomerase</keyword>
<sequence>MRVDRFLSNLPQFNRAQARLALAEQRIKVDGRIVSDPHHDIRPFCRIEYDGQILQAGKSARYFMLHKPPGCVSATQDPEHPTVLDLLNEPDKQELHIAGRLDFNTSGLMLITNDGHWSRRLTQPDTKMPKLYYVETEQPIGIEYIAKFYEGVYFAYEDLTTLPAQLQLLTPHSARLSIVEGRYHQVKRMFGFFNNKVVHLHRESIGPLVLDSRLAPGQYRAITAEEIAQF</sequence>
<dbReference type="CDD" id="cd00165">
    <property type="entry name" value="S4"/>
    <property type="match status" value="1"/>
</dbReference>
<proteinExistence type="inferred from homology"/>
<dbReference type="AlphaFoldDB" id="A0A5C5Q2Q1"/>
<dbReference type="NCBIfam" id="TIGR00093">
    <property type="entry name" value="pseudouridine synthase"/>
    <property type="match status" value="1"/>
</dbReference>
<dbReference type="InterPro" id="IPR002942">
    <property type="entry name" value="S4_RNA-bd"/>
</dbReference>
<gene>
    <name evidence="9" type="ORF">FJD37_04755</name>
</gene>
<evidence type="ECO:0000313" key="9">
    <source>
        <dbReference type="EMBL" id="TWR98283.1"/>
    </source>
</evidence>
<dbReference type="Gene3D" id="3.30.70.1560">
    <property type="entry name" value="Alpha-L RNA-binding motif"/>
    <property type="match status" value="1"/>
</dbReference>
<dbReference type="GO" id="GO:0003723">
    <property type="term" value="F:RNA binding"/>
    <property type="evidence" value="ECO:0007669"/>
    <property type="project" value="UniProtKB-KW"/>
</dbReference>
<dbReference type="CDD" id="cd02553">
    <property type="entry name" value="PseudoU_synth_RsuA"/>
    <property type="match status" value="1"/>
</dbReference>
<comment type="caution">
    <text evidence="9">The sequence shown here is derived from an EMBL/GenBank/DDBJ whole genome shotgun (WGS) entry which is preliminary data.</text>
</comment>
<name>A0A5C5Q2Q1_9PSED</name>
<dbReference type="InterPro" id="IPR000748">
    <property type="entry name" value="PsdUridine_synth_RsuA/RluB/E/F"/>
</dbReference>
<dbReference type="SMART" id="SM00363">
    <property type="entry name" value="S4"/>
    <property type="match status" value="1"/>
</dbReference>
<dbReference type="PROSITE" id="PS50889">
    <property type="entry name" value="S4"/>
    <property type="match status" value="1"/>
</dbReference>
<dbReference type="SUPFAM" id="SSF55120">
    <property type="entry name" value="Pseudouridine synthase"/>
    <property type="match status" value="1"/>
</dbReference>
<evidence type="ECO:0000256" key="4">
    <source>
        <dbReference type="ARBA" id="ARBA00036749"/>
    </source>
</evidence>
<dbReference type="RefSeq" id="WP_146425214.1">
    <property type="nucleotide sequence ID" value="NZ_VFIP01000006.1"/>
</dbReference>
<dbReference type="SUPFAM" id="SSF55174">
    <property type="entry name" value="Alpha-L RNA-binding motif"/>
    <property type="match status" value="1"/>
</dbReference>
<evidence type="ECO:0000259" key="8">
    <source>
        <dbReference type="SMART" id="SM00363"/>
    </source>
</evidence>
<dbReference type="InterPro" id="IPR018496">
    <property type="entry name" value="PsdUridine_synth_RsuA/RluB_CS"/>
</dbReference>
<dbReference type="Gene3D" id="3.30.70.580">
    <property type="entry name" value="Pseudouridine synthase I, catalytic domain, N-terminal subdomain"/>
    <property type="match status" value="1"/>
</dbReference>
<feature type="domain" description="RNA-binding S4" evidence="8">
    <location>
        <begin position="1"/>
        <end position="58"/>
    </location>
</feature>
<dbReference type="Proteomes" id="UP000317901">
    <property type="component" value="Unassembled WGS sequence"/>
</dbReference>
<dbReference type="InterPro" id="IPR036986">
    <property type="entry name" value="S4_RNA-bd_sf"/>
</dbReference>
<dbReference type="GO" id="GO:0000455">
    <property type="term" value="P:enzyme-directed rRNA pseudouridine synthesis"/>
    <property type="evidence" value="ECO:0007669"/>
    <property type="project" value="UniProtKB-ARBA"/>
</dbReference>
<dbReference type="InterPro" id="IPR006145">
    <property type="entry name" value="PsdUridine_synth_RsuA/RluA"/>
</dbReference>
<dbReference type="PROSITE" id="PS01149">
    <property type="entry name" value="PSI_RSU"/>
    <property type="match status" value="1"/>
</dbReference>
<dbReference type="Gene3D" id="3.10.290.10">
    <property type="entry name" value="RNA-binding S4 domain"/>
    <property type="match status" value="1"/>
</dbReference>
<organism evidence="9 10">
    <name type="scientific">Pseudomonas saxonica</name>
    <dbReference type="NCBI Taxonomy" id="2600598"/>
    <lineage>
        <taxon>Bacteria</taxon>
        <taxon>Pseudomonadati</taxon>
        <taxon>Pseudomonadota</taxon>
        <taxon>Gammaproteobacteria</taxon>
        <taxon>Pseudomonadales</taxon>
        <taxon>Pseudomonadaceae</taxon>
        <taxon>Pseudomonas</taxon>
    </lineage>
</organism>
<dbReference type="GO" id="GO:0160136">
    <property type="term" value="F:16S rRNA pseudouridine(516) synthase activity"/>
    <property type="evidence" value="ECO:0007669"/>
    <property type="project" value="UniProtKB-EC"/>
</dbReference>
<evidence type="ECO:0000256" key="1">
    <source>
        <dbReference type="ARBA" id="ARBA00008348"/>
    </source>
</evidence>
<dbReference type="InterPro" id="IPR020094">
    <property type="entry name" value="TruA/RsuA/RluB/E/F_N"/>
</dbReference>
<evidence type="ECO:0000256" key="6">
    <source>
        <dbReference type="PROSITE-ProRule" id="PRU00182"/>
    </source>
</evidence>
<dbReference type="OrthoDB" id="9807213at2"/>
<protein>
    <recommendedName>
        <fullName evidence="7">Pseudouridine synthase</fullName>
        <ecNumber evidence="7">5.4.99.-</ecNumber>
    </recommendedName>
</protein>
<comment type="similarity">
    <text evidence="1 7">Belongs to the pseudouridine synthase RsuA family.</text>
</comment>
<dbReference type="PANTHER" id="PTHR47683:SF4">
    <property type="entry name" value="PSEUDOURIDINE SYNTHASE"/>
    <property type="match status" value="1"/>
</dbReference>
<dbReference type="EC" id="5.4.99.-" evidence="7"/>
<dbReference type="InterPro" id="IPR042092">
    <property type="entry name" value="PsdUridine_s_RsuA/RluB/E/F_cat"/>
</dbReference>
<dbReference type="InterPro" id="IPR020103">
    <property type="entry name" value="PsdUridine_synth_cat_dom_sf"/>
</dbReference>
<dbReference type="PANTHER" id="PTHR47683">
    <property type="entry name" value="PSEUDOURIDINE SYNTHASE FAMILY PROTEIN-RELATED"/>
    <property type="match status" value="1"/>
</dbReference>
<evidence type="ECO:0000256" key="3">
    <source>
        <dbReference type="ARBA" id="ARBA00023235"/>
    </source>
</evidence>
<evidence type="ECO:0000256" key="2">
    <source>
        <dbReference type="ARBA" id="ARBA00022884"/>
    </source>
</evidence>
<evidence type="ECO:0000313" key="10">
    <source>
        <dbReference type="Proteomes" id="UP000317901"/>
    </source>
</evidence>
<dbReference type="InterPro" id="IPR050343">
    <property type="entry name" value="RsuA_PseudoU_synthase"/>
</dbReference>
<keyword evidence="2 6" id="KW-0694">RNA-binding</keyword>
<evidence type="ECO:0000256" key="7">
    <source>
        <dbReference type="RuleBase" id="RU003887"/>
    </source>
</evidence>
<comment type="catalytic activity">
    <reaction evidence="4">
        <text>uridine(516) in 16S rRNA = pseudouridine(516) in 16S rRNA</text>
        <dbReference type="Rhea" id="RHEA:38867"/>
        <dbReference type="Rhea" id="RHEA-COMP:10089"/>
        <dbReference type="Rhea" id="RHEA-COMP:10090"/>
        <dbReference type="ChEBI" id="CHEBI:65314"/>
        <dbReference type="ChEBI" id="CHEBI:65315"/>
        <dbReference type="EC" id="5.4.99.19"/>
    </reaction>
</comment>
<dbReference type="Pfam" id="PF01479">
    <property type="entry name" value="S4"/>
    <property type="match status" value="1"/>
</dbReference>
<accession>A0A5C5Q2Q1</accession>
<dbReference type="Pfam" id="PF00849">
    <property type="entry name" value="PseudoU_synth_2"/>
    <property type="match status" value="1"/>
</dbReference>
<comment type="function">
    <text evidence="5">Responsible for synthesis of pseudouridine from uracil-516 in 16S ribosomal RNA.</text>
</comment>
<reference evidence="9 10" key="1">
    <citation type="submission" date="2019-06" db="EMBL/GenBank/DDBJ databases">
        <title>Pseudomonas bimorpha sp. nov. isolated from bovine raw milk and skim milk concentrate.</title>
        <authorList>
            <person name="Hofmann K."/>
            <person name="Huptas C."/>
            <person name="Doll E."/>
            <person name="Scherer S."/>
            <person name="Wenning M."/>
        </authorList>
    </citation>
    <scope>NUCLEOTIDE SEQUENCE [LARGE SCALE GENOMIC DNA]</scope>
    <source>
        <strain evidence="9 10">DSM 108990</strain>
    </source>
</reference>